<feature type="transmembrane region" description="Helical" evidence="2">
    <location>
        <begin position="277"/>
        <end position="296"/>
    </location>
</feature>
<keyword evidence="2" id="KW-0812">Transmembrane</keyword>
<reference evidence="3" key="1">
    <citation type="submission" date="2021-04" db="EMBL/GenBank/DDBJ databases">
        <authorList>
            <person name="Tunstrom K."/>
        </authorList>
    </citation>
    <scope>NUCLEOTIDE SEQUENCE</scope>
</reference>
<evidence type="ECO:0000313" key="3">
    <source>
        <dbReference type="EMBL" id="CAG5057334.1"/>
    </source>
</evidence>
<keyword evidence="2" id="KW-1133">Transmembrane helix</keyword>
<evidence type="ECO:0000256" key="2">
    <source>
        <dbReference type="SAM" id="Phobius"/>
    </source>
</evidence>
<name>A0A8S3Y931_PARAO</name>
<dbReference type="AlphaFoldDB" id="A0A8S3Y931"/>
<organism evidence="3 4">
    <name type="scientific">Parnassius apollo</name>
    <name type="common">Apollo butterfly</name>
    <name type="synonym">Papilio apollo</name>
    <dbReference type="NCBI Taxonomy" id="110799"/>
    <lineage>
        <taxon>Eukaryota</taxon>
        <taxon>Metazoa</taxon>
        <taxon>Ecdysozoa</taxon>
        <taxon>Arthropoda</taxon>
        <taxon>Hexapoda</taxon>
        <taxon>Insecta</taxon>
        <taxon>Pterygota</taxon>
        <taxon>Neoptera</taxon>
        <taxon>Endopterygota</taxon>
        <taxon>Lepidoptera</taxon>
        <taxon>Glossata</taxon>
        <taxon>Ditrysia</taxon>
        <taxon>Papilionoidea</taxon>
        <taxon>Papilionidae</taxon>
        <taxon>Parnassiinae</taxon>
        <taxon>Parnassini</taxon>
        <taxon>Parnassius</taxon>
        <taxon>Parnassius</taxon>
    </lineage>
</organism>
<evidence type="ECO:0000313" key="4">
    <source>
        <dbReference type="Proteomes" id="UP000691718"/>
    </source>
</evidence>
<keyword evidence="4" id="KW-1185">Reference proteome</keyword>
<evidence type="ECO:0000256" key="1">
    <source>
        <dbReference type="SAM" id="MobiDB-lite"/>
    </source>
</evidence>
<feature type="transmembrane region" description="Helical" evidence="2">
    <location>
        <begin position="253"/>
        <end position="271"/>
    </location>
</feature>
<proteinExistence type="predicted"/>
<comment type="caution">
    <text evidence="3">The sequence shown here is derived from an EMBL/GenBank/DDBJ whole genome shotgun (WGS) entry which is preliminary data.</text>
</comment>
<feature type="region of interest" description="Disordered" evidence="1">
    <location>
        <begin position="192"/>
        <end position="214"/>
    </location>
</feature>
<feature type="compositionally biased region" description="Polar residues" evidence="1">
    <location>
        <begin position="192"/>
        <end position="204"/>
    </location>
</feature>
<gene>
    <name evidence="3" type="ORF">PAPOLLO_LOCUS27128</name>
</gene>
<dbReference type="Proteomes" id="UP000691718">
    <property type="component" value="Unassembled WGS sequence"/>
</dbReference>
<sequence>MIKRKILMPPLEEPLHPPTKFIPFLRSCTGSNAVNEVFERNKENYDDKKETLKVLPIPSNRKVIVLLYPLHILSLRKTKLDAGSVEQAEATINTILNNVSPDISDIWWDKNSLISDPKDKSKNFAKELNNGKEYFKSAIQEIEQHWNKRGENDEVLAKNIQEESNNEGFALIISTSEEEQAASITNNATSVVGAASSSPGNNDASPPGNKKEDNVDATATSVNVSNTNTQSTASGQTPEKNYTNFCGKHKGKIALGVTGLCAAGAFAAYMLAYPVVALALAVLAAVILMGAGIAKVR</sequence>
<keyword evidence="2" id="KW-0472">Membrane</keyword>
<dbReference type="EMBL" id="CAJQZP010001624">
    <property type="protein sequence ID" value="CAG5057334.1"/>
    <property type="molecule type" value="Genomic_DNA"/>
</dbReference>
<accession>A0A8S3Y931</accession>
<protein>
    <submittedName>
        <fullName evidence="3">(apollo) hypothetical protein</fullName>
    </submittedName>
</protein>